<name>A0A1K1SRT3_9BACT</name>
<reference evidence="2 5" key="2">
    <citation type="submission" date="2023-11" db="EMBL/GenBank/DDBJ databases">
        <title>MicrobeMod: A computational toolkit for identifying prokaryotic methylation and restriction-modification with nanopore sequencing.</title>
        <authorList>
            <person name="Crits-Christoph A."/>
            <person name="Kang S.C."/>
            <person name="Lee H."/>
            <person name="Ostrov N."/>
        </authorList>
    </citation>
    <scope>NUCLEOTIDE SEQUENCE [LARGE SCALE GENOMIC DNA]</scope>
    <source>
        <strain evidence="2 5">ATCC 23090</strain>
    </source>
</reference>
<evidence type="ECO:0000313" key="1">
    <source>
        <dbReference type="EMBL" id="SFW86932.1"/>
    </source>
</evidence>
<organism evidence="1 4">
    <name type="scientific">Chitinophaga sancti</name>
    <dbReference type="NCBI Taxonomy" id="1004"/>
    <lineage>
        <taxon>Bacteria</taxon>
        <taxon>Pseudomonadati</taxon>
        <taxon>Bacteroidota</taxon>
        <taxon>Chitinophagia</taxon>
        <taxon>Chitinophagales</taxon>
        <taxon>Chitinophagaceae</taxon>
        <taxon>Chitinophaga</taxon>
    </lineage>
</organism>
<gene>
    <name evidence="1" type="ORF">SAMN05661012_05993</name>
    <name evidence="2" type="ORF">SR876_29470</name>
    <name evidence="3" type="ORF">SR876_29475</name>
</gene>
<evidence type="ECO:0000313" key="5">
    <source>
        <dbReference type="Proteomes" id="UP001326715"/>
    </source>
</evidence>
<keyword evidence="5" id="KW-1185">Reference proteome</keyword>
<evidence type="ECO:0000313" key="4">
    <source>
        <dbReference type="Proteomes" id="UP000183788"/>
    </source>
</evidence>
<evidence type="ECO:0000313" key="3">
    <source>
        <dbReference type="EMBL" id="WQG89064.1"/>
    </source>
</evidence>
<dbReference type="EMBL" id="CP140154">
    <property type="protein sequence ID" value="WQG89063.1"/>
    <property type="molecule type" value="Genomic_DNA"/>
</dbReference>
<dbReference type="Proteomes" id="UP000183788">
    <property type="component" value="Unassembled WGS sequence"/>
</dbReference>
<dbReference type="Proteomes" id="UP001326715">
    <property type="component" value="Chromosome"/>
</dbReference>
<proteinExistence type="predicted"/>
<evidence type="ECO:0000313" key="2">
    <source>
        <dbReference type="EMBL" id="WQG89063.1"/>
    </source>
</evidence>
<protein>
    <submittedName>
        <fullName evidence="1">Uncharacterized protein</fullName>
    </submittedName>
</protein>
<dbReference type="RefSeq" id="WP_143150944.1">
    <property type="nucleotide sequence ID" value="NZ_CP139972.1"/>
</dbReference>
<accession>A0A1K1SRT3</accession>
<sequence>MKKKLVTWELISRSLQQGIPVMLLYVVHISAPMTPEKVLIALYAKQPVPAYEEKVSHLGID</sequence>
<dbReference type="AlphaFoldDB" id="A0A1K1SRT3"/>
<dbReference type="EMBL" id="FPIZ01000030">
    <property type="protein sequence ID" value="SFW86932.1"/>
    <property type="molecule type" value="Genomic_DNA"/>
</dbReference>
<reference evidence="1 4" key="1">
    <citation type="submission" date="2016-11" db="EMBL/GenBank/DDBJ databases">
        <authorList>
            <person name="Jaros S."/>
            <person name="Januszkiewicz K."/>
            <person name="Wedrychowicz H."/>
        </authorList>
    </citation>
    <scope>NUCLEOTIDE SEQUENCE [LARGE SCALE GENOMIC DNA]</scope>
    <source>
        <strain evidence="1 4">DSM 784</strain>
    </source>
</reference>
<dbReference type="EMBL" id="CP140154">
    <property type="protein sequence ID" value="WQG89064.1"/>
    <property type="molecule type" value="Genomic_DNA"/>
</dbReference>